<evidence type="ECO:0000313" key="2">
    <source>
        <dbReference type="EMBL" id="VWB82061.1"/>
    </source>
</evidence>
<reference evidence="2 3" key="1">
    <citation type="submission" date="2019-09" db="EMBL/GenBank/DDBJ databases">
        <authorList>
            <person name="Depoorter E."/>
        </authorList>
    </citation>
    <scope>NUCLEOTIDE SEQUENCE [LARGE SCALE GENOMIC DNA]</scope>
    <source>
        <strain evidence="2">LMG 24064</strain>
    </source>
</reference>
<evidence type="ECO:0000313" key="3">
    <source>
        <dbReference type="Proteomes" id="UP000494222"/>
    </source>
</evidence>
<organism evidence="2 3">
    <name type="scientific">Burkholderia latens</name>
    <dbReference type="NCBI Taxonomy" id="488446"/>
    <lineage>
        <taxon>Bacteria</taxon>
        <taxon>Pseudomonadati</taxon>
        <taxon>Pseudomonadota</taxon>
        <taxon>Betaproteobacteria</taxon>
        <taxon>Burkholderiales</taxon>
        <taxon>Burkholderiaceae</taxon>
        <taxon>Burkholderia</taxon>
        <taxon>Burkholderia cepacia complex</taxon>
    </lineage>
</organism>
<name>A0A6P2MAE5_9BURK</name>
<protein>
    <submittedName>
        <fullName evidence="2">Uncharacterized protein</fullName>
    </submittedName>
</protein>
<feature type="compositionally biased region" description="Low complexity" evidence="1">
    <location>
        <begin position="211"/>
        <end position="229"/>
    </location>
</feature>
<accession>A0A6P2MAE5</accession>
<dbReference type="Proteomes" id="UP000494222">
    <property type="component" value="Unassembled WGS sequence"/>
</dbReference>
<dbReference type="AlphaFoldDB" id="A0A6P2MAE5"/>
<feature type="region of interest" description="Disordered" evidence="1">
    <location>
        <begin position="61"/>
        <end position="130"/>
    </location>
</feature>
<proteinExistence type="predicted"/>
<sequence>MPVARGSTAPPLPAGRRRLPDVLPSRRFRRPCRATGCRTSFALPTDRPRWRPQALDVVNTRRSGAGEPVPACTSPCGSGWPAGKRRPGADDRVSAGSASHRARRDGLSTHAGRLPEARSTGDGSNHCDRGSRAAVCGDRRSFFYPVFAALLVRATGHRRCLDDRTTTVHAARNGTVPRPADHPRGLRPGQTVHGSLPNRPDATSSALAPTPAQGAGQRRAQPAAQGFRRTSVRRERAGQAESCGTETCRARAAPVMRWQRLAGQGARTVRKIFPARIARRHGRLPRGFARPPTRNVSSPLHAAPRARAGRFRRCCGVASALLKRCSGAAQPTR</sequence>
<feature type="region of interest" description="Disordered" evidence="1">
    <location>
        <begin position="170"/>
        <end position="243"/>
    </location>
</feature>
<evidence type="ECO:0000256" key="1">
    <source>
        <dbReference type="SAM" id="MobiDB-lite"/>
    </source>
</evidence>
<feature type="region of interest" description="Disordered" evidence="1">
    <location>
        <begin position="1"/>
        <end position="20"/>
    </location>
</feature>
<gene>
    <name evidence="2" type="ORF">BLA24064_03871</name>
</gene>
<dbReference type="EMBL" id="CABVPL010000029">
    <property type="protein sequence ID" value="VWB82061.1"/>
    <property type="molecule type" value="Genomic_DNA"/>
</dbReference>